<dbReference type="EMBL" id="JANKHO010000119">
    <property type="protein sequence ID" value="KAJ3514961.1"/>
    <property type="molecule type" value="Genomic_DNA"/>
</dbReference>
<organism evidence="1 2">
    <name type="scientific">Agrocybe chaxingu</name>
    <dbReference type="NCBI Taxonomy" id="84603"/>
    <lineage>
        <taxon>Eukaryota</taxon>
        <taxon>Fungi</taxon>
        <taxon>Dikarya</taxon>
        <taxon>Basidiomycota</taxon>
        <taxon>Agaricomycotina</taxon>
        <taxon>Agaricomycetes</taxon>
        <taxon>Agaricomycetidae</taxon>
        <taxon>Agaricales</taxon>
        <taxon>Agaricineae</taxon>
        <taxon>Strophariaceae</taxon>
        <taxon>Agrocybe</taxon>
    </lineage>
</organism>
<proteinExistence type="predicted"/>
<dbReference type="OrthoDB" id="2968433at2759"/>
<evidence type="ECO:0000313" key="2">
    <source>
        <dbReference type="Proteomes" id="UP001148786"/>
    </source>
</evidence>
<dbReference type="Proteomes" id="UP001148786">
    <property type="component" value="Unassembled WGS sequence"/>
</dbReference>
<gene>
    <name evidence="1" type="ORF">NLJ89_g2060</name>
</gene>
<evidence type="ECO:0000313" key="1">
    <source>
        <dbReference type="EMBL" id="KAJ3514961.1"/>
    </source>
</evidence>
<name>A0A9W8MYV2_9AGAR</name>
<protein>
    <submittedName>
        <fullName evidence="1">Uncharacterized protein</fullName>
    </submittedName>
</protein>
<comment type="caution">
    <text evidence="1">The sequence shown here is derived from an EMBL/GenBank/DDBJ whole genome shotgun (WGS) entry which is preliminary data.</text>
</comment>
<dbReference type="AlphaFoldDB" id="A0A9W8MYV2"/>
<accession>A0A9W8MYV2</accession>
<sequence>MRKGPIYRLSQELIDEVVDCVYSDLSDDNNGALLSHHVACPLVCRFFTQRSQMHVFHAIKVGTYREDWSEERARRIQRLKRILKRNRRLVSYILRLTIEIPQDNEWLGTDKTFLDVMKTVVNKDHSLQTLSLWGSYDHLVYTVENVDSQSTGFNHPLIKRLFHRKSTFPKPSTDSHNLGNLPQLQHLEYASSGAAVAAMVQIRQIDPSISVDLSRLQTLKLRMGDLDDVVHAQTIIDEASEFLRHISLLIHRLPGRINLRKMRKLEYLRIEHLVGNQITMEDPLSGILSVMQTAPTLHFLEVMLQGTITDTQGPEKFRTADWDGFGSEIERLASASGNLRVFISLNCDVSRDYLKNPVRQILDGVFEPLRRRARHIPTLNLTVIHQVHRFFSS</sequence>
<reference evidence="1" key="1">
    <citation type="submission" date="2022-07" db="EMBL/GenBank/DDBJ databases">
        <title>Genome Sequence of Agrocybe chaxingu.</title>
        <authorList>
            <person name="Buettner E."/>
        </authorList>
    </citation>
    <scope>NUCLEOTIDE SEQUENCE</scope>
    <source>
        <strain evidence="1">MP-N11</strain>
    </source>
</reference>
<keyword evidence="2" id="KW-1185">Reference proteome</keyword>